<evidence type="ECO:0000256" key="6">
    <source>
        <dbReference type="ARBA" id="ARBA00022692"/>
    </source>
</evidence>
<keyword evidence="8 13" id="KW-1133">Transmembrane helix</keyword>
<dbReference type="PANTHER" id="PTHR32361:SF26">
    <property type="entry name" value="FAD-BINDING 8 DOMAIN-CONTAINING PROTEIN-RELATED"/>
    <property type="match status" value="1"/>
</dbReference>
<evidence type="ECO:0000256" key="7">
    <source>
        <dbReference type="ARBA" id="ARBA00022982"/>
    </source>
</evidence>
<dbReference type="InterPro" id="IPR017927">
    <property type="entry name" value="FAD-bd_FR_type"/>
</dbReference>
<evidence type="ECO:0000256" key="11">
    <source>
        <dbReference type="ARBA" id="ARBA00023136"/>
    </source>
</evidence>
<keyword evidence="10" id="KW-0406">Ion transport</keyword>
<evidence type="ECO:0000256" key="9">
    <source>
        <dbReference type="ARBA" id="ARBA00023002"/>
    </source>
</evidence>
<dbReference type="EMBL" id="JAQQWI010000013">
    <property type="protein sequence ID" value="KAK8013425.1"/>
    <property type="molecule type" value="Genomic_DNA"/>
</dbReference>
<keyword evidence="5" id="KW-1003">Cell membrane</keyword>
<proteinExistence type="inferred from homology"/>
<feature type="transmembrane region" description="Helical" evidence="13">
    <location>
        <begin position="142"/>
        <end position="165"/>
    </location>
</feature>
<comment type="catalytic activity">
    <reaction evidence="12">
        <text>2 a Fe(II)-siderophore + NADP(+) + H(+) = 2 a Fe(III)-siderophore + NADPH</text>
        <dbReference type="Rhea" id="RHEA:28795"/>
        <dbReference type="Rhea" id="RHEA-COMP:11342"/>
        <dbReference type="Rhea" id="RHEA-COMP:11344"/>
        <dbReference type="ChEBI" id="CHEBI:15378"/>
        <dbReference type="ChEBI" id="CHEBI:29033"/>
        <dbReference type="ChEBI" id="CHEBI:29034"/>
        <dbReference type="ChEBI" id="CHEBI:57783"/>
        <dbReference type="ChEBI" id="CHEBI:58349"/>
        <dbReference type="EC" id="1.16.1.9"/>
    </reaction>
</comment>
<reference evidence="15 16" key="1">
    <citation type="submission" date="2023-01" db="EMBL/GenBank/DDBJ databases">
        <title>Analysis of 21 Apiospora genomes using comparative genomics revels a genus with tremendous synthesis potential of carbohydrate active enzymes and secondary metabolites.</title>
        <authorList>
            <person name="Sorensen T."/>
        </authorList>
    </citation>
    <scope>NUCLEOTIDE SEQUENCE [LARGE SCALE GENOMIC DNA]</scope>
    <source>
        <strain evidence="15 16">CBS 20057</strain>
    </source>
</reference>
<keyword evidence="7" id="KW-0249">Electron transport</keyword>
<dbReference type="CDD" id="cd06186">
    <property type="entry name" value="NOX_Duox_like_FAD_NADP"/>
    <property type="match status" value="1"/>
</dbReference>
<feature type="transmembrane region" description="Helical" evidence="13">
    <location>
        <begin position="48"/>
        <end position="75"/>
    </location>
</feature>
<dbReference type="SUPFAM" id="SSF63380">
    <property type="entry name" value="Riboflavin synthase domain-like"/>
    <property type="match status" value="1"/>
</dbReference>
<evidence type="ECO:0000256" key="3">
    <source>
        <dbReference type="ARBA" id="ARBA00012668"/>
    </source>
</evidence>
<name>A0ABR1RJH6_9PEZI</name>
<dbReference type="Proteomes" id="UP001396898">
    <property type="component" value="Unassembled WGS sequence"/>
</dbReference>
<keyword evidence="16" id="KW-1185">Reference proteome</keyword>
<evidence type="ECO:0000256" key="8">
    <source>
        <dbReference type="ARBA" id="ARBA00022989"/>
    </source>
</evidence>
<comment type="subcellular location">
    <subcellularLocation>
        <location evidence="1">Cell membrane</location>
        <topology evidence="1">Multi-pass membrane protein</topology>
    </subcellularLocation>
</comment>
<comment type="caution">
    <text evidence="15">The sequence shown here is derived from an EMBL/GenBank/DDBJ whole genome shotgun (WGS) entry which is preliminary data.</text>
</comment>
<evidence type="ECO:0000256" key="10">
    <source>
        <dbReference type="ARBA" id="ARBA00023065"/>
    </source>
</evidence>
<keyword evidence="9" id="KW-0560">Oxidoreductase</keyword>
<feature type="transmembrane region" description="Helical" evidence="13">
    <location>
        <begin position="114"/>
        <end position="135"/>
    </location>
</feature>
<evidence type="ECO:0000256" key="13">
    <source>
        <dbReference type="SAM" id="Phobius"/>
    </source>
</evidence>
<comment type="similarity">
    <text evidence="2">Belongs to the ferric reductase (FRE) family.</text>
</comment>
<evidence type="ECO:0000256" key="12">
    <source>
        <dbReference type="ARBA" id="ARBA00048483"/>
    </source>
</evidence>
<dbReference type="Pfam" id="PF08030">
    <property type="entry name" value="NAD_binding_6"/>
    <property type="match status" value="1"/>
</dbReference>
<dbReference type="PROSITE" id="PS51384">
    <property type="entry name" value="FAD_FR"/>
    <property type="match status" value="1"/>
</dbReference>
<dbReference type="InterPro" id="IPR051410">
    <property type="entry name" value="Ferric/Cupric_Reductase"/>
</dbReference>
<keyword evidence="11 13" id="KW-0472">Membrane</keyword>
<evidence type="ECO:0000256" key="4">
    <source>
        <dbReference type="ARBA" id="ARBA00022448"/>
    </source>
</evidence>
<dbReference type="Pfam" id="PF08022">
    <property type="entry name" value="FAD_binding_8"/>
    <property type="match status" value="1"/>
</dbReference>
<dbReference type="PANTHER" id="PTHR32361">
    <property type="entry name" value="FERRIC/CUPRIC REDUCTASE TRANSMEMBRANE COMPONENT"/>
    <property type="match status" value="1"/>
</dbReference>
<feature type="domain" description="FAD-binding FR-type" evidence="14">
    <location>
        <begin position="157"/>
        <end position="277"/>
    </location>
</feature>
<dbReference type="InterPro" id="IPR013112">
    <property type="entry name" value="FAD-bd_8"/>
</dbReference>
<sequence>MTYIGLNIFCLTFRVASLPAAALRAGDLALLNQFPLILHVTPILFADYRILVLRIHSAAGFMCLSHILLHVLSFIAGRGSFNFNEHLYAYSAAVSTCVLVLITLPSLRRVAYELFLWIHRLLAIAFTVGVCFHLLNSGKLQFRCFIAYIGLLAGSALVRLFMAVYRNMKWGEPCTRAIISDAHGFVHITLSLPRPCEIDAGQYVLLCIPRVSLLSFAQSHPFVVASWAEVGQNSIELIIQPRRGFTEKLLRHCRRQGGQSVQRRAFITGPHGTNVAVNDYRTVLLVASGPGVIAMIPYLRKVIHDYYYRKGCTRRVHLVWMIQQIELVAAAQPFLNEFLDDDTLGESYILSISIYHENGMMEVPWGHRATLFQGSPDFERLLRQEFEGHFTQTREGNSLTRSERVLSEFKQETGNVLILVSGIRKLRDDLRHAARPYVEHGHMVVYEGEEADPANKPSWGAMTLWDVGNCWVYFKDT</sequence>
<accession>A0ABR1RJH6</accession>
<evidence type="ECO:0000256" key="5">
    <source>
        <dbReference type="ARBA" id="ARBA00022475"/>
    </source>
</evidence>
<organism evidence="15 16">
    <name type="scientific">Apiospora marii</name>
    <dbReference type="NCBI Taxonomy" id="335849"/>
    <lineage>
        <taxon>Eukaryota</taxon>
        <taxon>Fungi</taxon>
        <taxon>Dikarya</taxon>
        <taxon>Ascomycota</taxon>
        <taxon>Pezizomycotina</taxon>
        <taxon>Sordariomycetes</taxon>
        <taxon>Xylariomycetidae</taxon>
        <taxon>Amphisphaeriales</taxon>
        <taxon>Apiosporaceae</taxon>
        <taxon>Apiospora</taxon>
    </lineage>
</organism>
<evidence type="ECO:0000313" key="16">
    <source>
        <dbReference type="Proteomes" id="UP001396898"/>
    </source>
</evidence>
<evidence type="ECO:0000256" key="2">
    <source>
        <dbReference type="ARBA" id="ARBA00006278"/>
    </source>
</evidence>
<keyword evidence="6 13" id="KW-0812">Transmembrane</keyword>
<evidence type="ECO:0000256" key="1">
    <source>
        <dbReference type="ARBA" id="ARBA00004651"/>
    </source>
</evidence>
<dbReference type="Pfam" id="PF01794">
    <property type="entry name" value="Ferric_reduct"/>
    <property type="match status" value="1"/>
</dbReference>
<dbReference type="InterPro" id="IPR013130">
    <property type="entry name" value="Fe3_Rdtase_TM_dom"/>
</dbReference>
<dbReference type="Gene3D" id="3.40.50.80">
    <property type="entry name" value="Nucleotide-binding domain of ferredoxin-NADP reductase (FNR) module"/>
    <property type="match status" value="1"/>
</dbReference>
<keyword evidence="4" id="KW-0813">Transport</keyword>
<evidence type="ECO:0000313" key="15">
    <source>
        <dbReference type="EMBL" id="KAK8013425.1"/>
    </source>
</evidence>
<gene>
    <name evidence="15" type="ORF">PG991_009018</name>
</gene>
<dbReference type="Gene3D" id="2.40.30.10">
    <property type="entry name" value="Translation factors"/>
    <property type="match status" value="1"/>
</dbReference>
<dbReference type="SUPFAM" id="SSF52343">
    <property type="entry name" value="Ferredoxin reductase-like, C-terminal NADP-linked domain"/>
    <property type="match status" value="1"/>
</dbReference>
<dbReference type="EC" id="1.16.1.9" evidence="3"/>
<feature type="transmembrane region" description="Helical" evidence="13">
    <location>
        <begin position="87"/>
        <end position="108"/>
    </location>
</feature>
<dbReference type="InterPro" id="IPR013121">
    <property type="entry name" value="Fe_red_NAD-bd_6"/>
</dbReference>
<evidence type="ECO:0000259" key="14">
    <source>
        <dbReference type="PROSITE" id="PS51384"/>
    </source>
</evidence>
<dbReference type="InterPro" id="IPR039261">
    <property type="entry name" value="FNR_nucleotide-bd"/>
</dbReference>
<protein>
    <recommendedName>
        <fullName evidence="3">ferric-chelate reductase (NADPH)</fullName>
        <ecNumber evidence="3">1.16.1.9</ecNumber>
    </recommendedName>
</protein>
<dbReference type="InterPro" id="IPR017938">
    <property type="entry name" value="Riboflavin_synthase-like_b-brl"/>
</dbReference>